<feature type="compositionally biased region" description="Basic and acidic residues" evidence="1">
    <location>
        <begin position="158"/>
        <end position="174"/>
    </location>
</feature>
<sequence length="572" mass="66364">MSLKLNFRRYEKKIKLVEQHAGPSNPKTTDHDTIGKYYKTVNIEQEVACLMLSKKAKQELFETVQAFHAYKQEEGKSVSSYLLKMKSYLNTLERLGYAVPNELGKTIAKLHAMLKLYEKGISKKDETPTVLAIREGKIHKDKKKPQGAKGKDKRKNKLAYDSKPRIPPPPKRDNMAKDFVCYHCKEVGSLRKPKVKTWSFESVSGQWNANKRAKHALDSSYQWHCHLGHINKKRMDKLQRDGILQLTHNESLKKRYLKEMIGYYFYYPLKNKIFVARNVEFFENSLMVQEASGSHGFLELSVSDKGLELIQEDDTQPYENTSEVHNEEYELGDLNGPLDYKAALLDPESDKWLEAMNTKIQSMKDNQVWVLVERPPNGRTIRSKWIFKKKTEMDDKRLIALSQSAYLEKTLKKFRMENSKKGYTPMIENPDYKKSQGAQTPSELQHIRRVPYASAIEVEYIAVVEASIEALWMRKFIDGLGDVMPSNKRPMEMLCDNEHAIAIANVPKIMKGARHFQRKYHYIREVIQARENVLKKVYTNDNVADPFTKPMPFNKHHEHAMVIKIVPTSSLM</sequence>
<comment type="caution">
    <text evidence="2">The sequence shown here is derived from an EMBL/GenBank/DDBJ whole genome shotgun (WGS) entry which is preliminary data.</text>
</comment>
<evidence type="ECO:0000256" key="1">
    <source>
        <dbReference type="SAM" id="MobiDB-lite"/>
    </source>
</evidence>
<dbReference type="CDD" id="cd09272">
    <property type="entry name" value="RNase_HI_RT_Ty1"/>
    <property type="match status" value="1"/>
</dbReference>
<evidence type="ECO:0008006" key="3">
    <source>
        <dbReference type="Google" id="ProtNLM"/>
    </source>
</evidence>
<organism evidence="2">
    <name type="scientific">Tanacetum cinerariifolium</name>
    <name type="common">Dalmatian daisy</name>
    <name type="synonym">Chrysanthemum cinerariifolium</name>
    <dbReference type="NCBI Taxonomy" id="118510"/>
    <lineage>
        <taxon>Eukaryota</taxon>
        <taxon>Viridiplantae</taxon>
        <taxon>Streptophyta</taxon>
        <taxon>Embryophyta</taxon>
        <taxon>Tracheophyta</taxon>
        <taxon>Spermatophyta</taxon>
        <taxon>Magnoliopsida</taxon>
        <taxon>eudicotyledons</taxon>
        <taxon>Gunneridae</taxon>
        <taxon>Pentapetalae</taxon>
        <taxon>asterids</taxon>
        <taxon>campanulids</taxon>
        <taxon>Asterales</taxon>
        <taxon>Asteraceae</taxon>
        <taxon>Asteroideae</taxon>
        <taxon>Anthemideae</taxon>
        <taxon>Anthemidinae</taxon>
        <taxon>Tanacetum</taxon>
    </lineage>
</organism>
<protein>
    <recommendedName>
        <fullName evidence="3">Retrotransposon protein, putative, Ty1-copia subclass</fullName>
    </recommendedName>
</protein>
<gene>
    <name evidence="2" type="ORF">Tci_047021</name>
</gene>
<dbReference type="EMBL" id="BKCJ010007003">
    <property type="protein sequence ID" value="GEU75043.1"/>
    <property type="molecule type" value="Genomic_DNA"/>
</dbReference>
<name>A0A6L2MM48_TANCI</name>
<dbReference type="AlphaFoldDB" id="A0A6L2MM48"/>
<feature type="compositionally biased region" description="Basic residues" evidence="1">
    <location>
        <begin position="137"/>
        <end position="157"/>
    </location>
</feature>
<evidence type="ECO:0000313" key="2">
    <source>
        <dbReference type="EMBL" id="GEU75043.1"/>
    </source>
</evidence>
<feature type="region of interest" description="Disordered" evidence="1">
    <location>
        <begin position="133"/>
        <end position="174"/>
    </location>
</feature>
<accession>A0A6L2MM48</accession>
<reference evidence="2" key="1">
    <citation type="journal article" date="2019" name="Sci. Rep.">
        <title>Draft genome of Tanacetum cinerariifolium, the natural source of mosquito coil.</title>
        <authorList>
            <person name="Yamashiro T."/>
            <person name="Shiraishi A."/>
            <person name="Satake H."/>
            <person name="Nakayama K."/>
        </authorList>
    </citation>
    <scope>NUCLEOTIDE SEQUENCE</scope>
</reference>
<proteinExistence type="predicted"/>